<dbReference type="VEuPathDB" id="FungiDB:BO97DRAFT_176756"/>
<reference evidence="6 7" key="1">
    <citation type="submission" date="2018-02" db="EMBL/GenBank/DDBJ databases">
        <title>The genomes of Aspergillus section Nigri reveals drivers in fungal speciation.</title>
        <authorList>
            <consortium name="DOE Joint Genome Institute"/>
            <person name="Vesth T.C."/>
            <person name="Nybo J."/>
            <person name="Theobald S."/>
            <person name="Brandl J."/>
            <person name="Frisvad J.C."/>
            <person name="Nielsen K.F."/>
            <person name="Lyhne E.K."/>
            <person name="Kogle M.E."/>
            <person name="Kuo A."/>
            <person name="Riley R."/>
            <person name="Clum A."/>
            <person name="Nolan M."/>
            <person name="Lipzen A."/>
            <person name="Salamov A."/>
            <person name="Henrissat B."/>
            <person name="Wiebenga A."/>
            <person name="De vries R.P."/>
            <person name="Grigoriev I.V."/>
            <person name="Mortensen U.H."/>
            <person name="Andersen M.R."/>
            <person name="Baker S.E."/>
        </authorList>
    </citation>
    <scope>NUCLEOTIDE SEQUENCE [LARGE SCALE GENOMIC DNA]</scope>
    <source>
        <strain evidence="6 7">CBS 101889</strain>
    </source>
</reference>
<evidence type="ECO:0000313" key="6">
    <source>
        <dbReference type="EMBL" id="RAL15888.1"/>
    </source>
</evidence>
<dbReference type="RefSeq" id="XP_025555042.1">
    <property type="nucleotide sequence ID" value="XM_025690345.1"/>
</dbReference>
<keyword evidence="7" id="KW-1185">Reference proteome</keyword>
<dbReference type="SUPFAM" id="SSF57701">
    <property type="entry name" value="Zn2/Cys6 DNA-binding domain"/>
    <property type="match status" value="1"/>
</dbReference>
<dbReference type="InterPro" id="IPR036864">
    <property type="entry name" value="Zn2-C6_fun-type_DNA-bd_sf"/>
</dbReference>
<keyword evidence="3" id="KW-0804">Transcription</keyword>
<dbReference type="EMBL" id="KZ824270">
    <property type="protein sequence ID" value="RAL15888.1"/>
    <property type="molecule type" value="Genomic_DNA"/>
</dbReference>
<dbReference type="SMART" id="SM00066">
    <property type="entry name" value="GAL4"/>
    <property type="match status" value="1"/>
</dbReference>
<dbReference type="Gene3D" id="4.10.240.10">
    <property type="entry name" value="Zn(2)-C6 fungal-type DNA-binding domain"/>
    <property type="match status" value="1"/>
</dbReference>
<evidence type="ECO:0000256" key="4">
    <source>
        <dbReference type="ARBA" id="ARBA00023242"/>
    </source>
</evidence>
<dbReference type="GO" id="GO:0009893">
    <property type="term" value="P:positive regulation of metabolic process"/>
    <property type="evidence" value="ECO:0007669"/>
    <property type="project" value="UniProtKB-ARBA"/>
</dbReference>
<name>A0A395I9Z4_ASPHC</name>
<protein>
    <recommendedName>
        <fullName evidence="5">Zn(2)-C6 fungal-type domain-containing protein</fullName>
    </recommendedName>
</protein>
<dbReference type="GO" id="GO:0003677">
    <property type="term" value="F:DNA binding"/>
    <property type="evidence" value="ECO:0007669"/>
    <property type="project" value="UniProtKB-KW"/>
</dbReference>
<evidence type="ECO:0000313" key="7">
    <source>
        <dbReference type="Proteomes" id="UP000248961"/>
    </source>
</evidence>
<gene>
    <name evidence="6" type="ORF">BO97DRAFT_176756</name>
</gene>
<organism evidence="6 7">
    <name type="scientific">Aspergillus homomorphus (strain CBS 101889)</name>
    <dbReference type="NCBI Taxonomy" id="1450537"/>
    <lineage>
        <taxon>Eukaryota</taxon>
        <taxon>Fungi</taxon>
        <taxon>Dikarya</taxon>
        <taxon>Ascomycota</taxon>
        <taxon>Pezizomycotina</taxon>
        <taxon>Eurotiomycetes</taxon>
        <taxon>Eurotiomycetidae</taxon>
        <taxon>Eurotiales</taxon>
        <taxon>Aspergillaceae</taxon>
        <taxon>Aspergillus</taxon>
        <taxon>Aspergillus subgen. Circumdati</taxon>
    </lineage>
</organism>
<evidence type="ECO:0000256" key="3">
    <source>
        <dbReference type="ARBA" id="ARBA00023163"/>
    </source>
</evidence>
<feature type="domain" description="Zn(2)-C6 fungal-type" evidence="5">
    <location>
        <begin position="7"/>
        <end position="37"/>
    </location>
</feature>
<dbReference type="PANTHER" id="PTHR37540:SF5">
    <property type="entry name" value="TRANSCRIPTION FACTOR DOMAIN-CONTAINING PROTEIN"/>
    <property type="match status" value="1"/>
</dbReference>
<dbReference type="PROSITE" id="PS00463">
    <property type="entry name" value="ZN2_CY6_FUNGAL_1"/>
    <property type="match status" value="1"/>
</dbReference>
<proteinExistence type="predicted"/>
<evidence type="ECO:0000256" key="2">
    <source>
        <dbReference type="ARBA" id="ARBA00023125"/>
    </source>
</evidence>
<evidence type="ECO:0000259" key="5">
    <source>
        <dbReference type="PROSITE" id="PS50048"/>
    </source>
</evidence>
<dbReference type="Pfam" id="PF00172">
    <property type="entry name" value="Zn_clus"/>
    <property type="match status" value="1"/>
</dbReference>
<dbReference type="Proteomes" id="UP000248961">
    <property type="component" value="Unassembled WGS sequence"/>
</dbReference>
<dbReference type="PANTHER" id="PTHR37540">
    <property type="entry name" value="TRANSCRIPTION FACTOR (ACR-2), PUTATIVE-RELATED-RELATED"/>
    <property type="match status" value="1"/>
</dbReference>
<accession>A0A395I9Z4</accession>
<dbReference type="GO" id="GO:0000981">
    <property type="term" value="F:DNA-binding transcription factor activity, RNA polymerase II-specific"/>
    <property type="evidence" value="ECO:0007669"/>
    <property type="project" value="InterPro"/>
</dbReference>
<keyword evidence="2" id="KW-0238">DNA-binding</keyword>
<keyword evidence="1" id="KW-0805">Transcription regulation</keyword>
<keyword evidence="4" id="KW-0539">Nucleus</keyword>
<dbReference type="GeneID" id="37194634"/>
<dbReference type="STRING" id="1450537.A0A395I9Z4"/>
<sequence length="451" mass="50432">MKVMLIACEPCRQRKRKCDRAYPSCSLCQKTARPCCYAIYRVTETAQNQKPRALVNDGHRERSLKSISPDSWEAVSDQLYLAWAVQSPAIPESYPIAPRWYMPRLIKHFLDCHNVSQVPMNANCSAYKLQTVWLRSAMSDPCLFHATLFVGSSNFDLCRGQKQSTITLYHYNELIQMVKKRLSDPSTALDDRTIASITPLALFANLHGDRVSADVHRAGLEKIVLLKGGLDKLGLDGLVASLVYVNGIISNIIFDLGWGSSSYLQHLPPLGLEERILSTPVSDDSTCSIMSLFYYVQQLKLQFMAQSPTAAWHHDTLQGSTMPSSTTNNPIYQCCYLAFRIFQMIVLGGPSASNLAEKLDAMAQELRDALALTEDEIWLRSFPSSLTWACITGAAASSDPQARAWFYFRTAAAVGLLDVVGDLSFLEDLSLHFTWLRSLRWEAIQLNAKAL</sequence>
<dbReference type="InterPro" id="IPR001138">
    <property type="entry name" value="Zn2Cys6_DnaBD"/>
</dbReference>
<dbReference type="CDD" id="cd00067">
    <property type="entry name" value="GAL4"/>
    <property type="match status" value="1"/>
</dbReference>
<dbReference type="AlphaFoldDB" id="A0A395I9Z4"/>
<dbReference type="PROSITE" id="PS50048">
    <property type="entry name" value="ZN2_CY6_FUNGAL_2"/>
    <property type="match status" value="1"/>
</dbReference>
<dbReference type="OrthoDB" id="4159781at2759"/>
<dbReference type="GO" id="GO:0008270">
    <property type="term" value="F:zinc ion binding"/>
    <property type="evidence" value="ECO:0007669"/>
    <property type="project" value="InterPro"/>
</dbReference>
<evidence type="ECO:0000256" key="1">
    <source>
        <dbReference type="ARBA" id="ARBA00023015"/>
    </source>
</evidence>